<name>A0A2U2C8A5_9RHOB</name>
<dbReference type="GO" id="GO:0005886">
    <property type="term" value="C:plasma membrane"/>
    <property type="evidence" value="ECO:0007669"/>
    <property type="project" value="UniProtKB-SubCell"/>
</dbReference>
<feature type="transmembrane region" description="Helical" evidence="12">
    <location>
        <begin position="71"/>
        <end position="90"/>
    </location>
</feature>
<feature type="binding site" evidence="11">
    <location>
        <position position="431"/>
    </location>
    <ligand>
        <name>K(+)</name>
        <dbReference type="ChEBI" id="CHEBI:29103"/>
    </ligand>
</feature>
<evidence type="ECO:0000256" key="10">
    <source>
        <dbReference type="PIRNR" id="PIRNR006247"/>
    </source>
</evidence>
<evidence type="ECO:0000313" key="13">
    <source>
        <dbReference type="EMBL" id="PWE28081.1"/>
    </source>
</evidence>
<dbReference type="PIRSF" id="PIRSF006247">
    <property type="entry name" value="TrkH"/>
    <property type="match status" value="1"/>
</dbReference>
<evidence type="ECO:0000256" key="5">
    <source>
        <dbReference type="ARBA" id="ARBA00022692"/>
    </source>
</evidence>
<comment type="function">
    <text evidence="10">Low-affinity potassium transport system. Interacts with Trk system potassium uptake protein TrkA.</text>
</comment>
<evidence type="ECO:0000256" key="7">
    <source>
        <dbReference type="ARBA" id="ARBA00022989"/>
    </source>
</evidence>
<evidence type="ECO:0000256" key="9">
    <source>
        <dbReference type="ARBA" id="ARBA00023136"/>
    </source>
</evidence>
<evidence type="ECO:0000256" key="4">
    <source>
        <dbReference type="ARBA" id="ARBA00022538"/>
    </source>
</evidence>
<dbReference type="Proteomes" id="UP000244940">
    <property type="component" value="Unassembled WGS sequence"/>
</dbReference>
<dbReference type="GO" id="GO:0015379">
    <property type="term" value="F:potassium:chloride symporter activity"/>
    <property type="evidence" value="ECO:0007669"/>
    <property type="project" value="InterPro"/>
</dbReference>
<keyword evidence="9 10" id="KW-0472">Membrane</keyword>
<dbReference type="RefSeq" id="WP_109534078.1">
    <property type="nucleotide sequence ID" value="NZ_QEYD01000008.1"/>
</dbReference>
<comment type="subcellular location">
    <subcellularLocation>
        <location evidence="10">Cell inner membrane</location>
        <topology evidence="10">Multi-pass membrane protein</topology>
    </subcellularLocation>
    <subcellularLocation>
        <location evidence="1">Cell membrane</location>
        <topology evidence="1">Multi-pass membrane protein</topology>
    </subcellularLocation>
</comment>
<keyword evidence="14" id="KW-1185">Reference proteome</keyword>
<feature type="transmembrane region" description="Helical" evidence="12">
    <location>
        <begin position="393"/>
        <end position="413"/>
    </location>
</feature>
<feature type="transmembrane region" description="Helical" evidence="12">
    <location>
        <begin position="235"/>
        <end position="252"/>
    </location>
</feature>
<dbReference type="Pfam" id="PF02386">
    <property type="entry name" value="TrkH"/>
    <property type="match status" value="1"/>
</dbReference>
<reference evidence="13 14" key="1">
    <citation type="submission" date="2018-05" db="EMBL/GenBank/DDBJ databases">
        <title>Pararhodobacter marina sp. nov., isolated from deep-sea water of the Indian Ocean.</title>
        <authorList>
            <person name="Lai Q.Sr."/>
            <person name="Liu X."/>
            <person name="Shao Z."/>
        </authorList>
    </citation>
    <scope>NUCLEOTIDE SEQUENCE [LARGE SCALE GENOMIC DNA]</scope>
    <source>
        <strain evidence="13 14">CIC4N-9</strain>
    </source>
</reference>
<keyword evidence="8 10" id="KW-0406">Ion transport</keyword>
<dbReference type="GeneID" id="94366029"/>
<keyword evidence="11" id="KW-0479">Metal-binding</keyword>
<keyword evidence="4 10" id="KW-0633">Potassium transport</keyword>
<feature type="transmembrane region" description="Helical" evidence="12">
    <location>
        <begin position="455"/>
        <end position="476"/>
    </location>
</feature>
<feature type="transmembrane region" description="Helical" evidence="12">
    <location>
        <begin position="180"/>
        <end position="201"/>
    </location>
</feature>
<feature type="binding site" evidence="11">
    <location>
        <position position="113"/>
    </location>
    <ligand>
        <name>K(+)</name>
        <dbReference type="ChEBI" id="CHEBI:29103"/>
    </ligand>
</feature>
<keyword evidence="5 12" id="KW-0812">Transmembrane</keyword>
<dbReference type="EMBL" id="QEYD01000008">
    <property type="protein sequence ID" value="PWE28081.1"/>
    <property type="molecule type" value="Genomic_DNA"/>
</dbReference>
<keyword evidence="10" id="KW-0997">Cell inner membrane</keyword>
<keyword evidence="3 10" id="KW-1003">Cell membrane</keyword>
<gene>
    <name evidence="13" type="ORF">C4N9_14125</name>
</gene>
<dbReference type="PANTHER" id="PTHR32024">
    <property type="entry name" value="TRK SYSTEM POTASSIUM UPTAKE PROTEIN TRKG-RELATED"/>
    <property type="match status" value="1"/>
</dbReference>
<evidence type="ECO:0000256" key="6">
    <source>
        <dbReference type="ARBA" id="ARBA00022958"/>
    </source>
</evidence>
<dbReference type="InterPro" id="IPR004772">
    <property type="entry name" value="TrkH"/>
</dbReference>
<feature type="binding site" evidence="11">
    <location>
        <position position="432"/>
    </location>
    <ligand>
        <name>K(+)</name>
        <dbReference type="ChEBI" id="CHEBI:29103"/>
    </ligand>
</feature>
<keyword evidence="6 10" id="KW-0630">Potassium</keyword>
<feature type="binding site" evidence="11">
    <location>
        <position position="220"/>
    </location>
    <ligand>
        <name>K(+)</name>
        <dbReference type="ChEBI" id="CHEBI:29103"/>
    </ligand>
</feature>
<feature type="transmembrane region" description="Helical" evidence="12">
    <location>
        <begin position="134"/>
        <end position="154"/>
    </location>
</feature>
<feature type="transmembrane region" description="Helical" evidence="12">
    <location>
        <begin position="7"/>
        <end position="28"/>
    </location>
</feature>
<sequence>MIDFRPVANIIGWLLVALGAIMLVPSLVDLAYGSLDYRVFLISAFVTMIAGGLVVIATSNALSPALTLRQSFLVTTLSWVVLPVFGAIPLEMGLDHVNWTDAIFESMSGITTTGSTVFDNLESMPPGILLWRSILQWLGGLGIVLVALIFLPVMKVGGMQHFRSEGFDTMGKVLPRAADISWMLLQIYAGLTILCAAAYLLCGMSTFDAVNHALTTLSTGGFSTRDTSFALFDSATHWVSIAFMWLAGLPFIRYLQLINGSYKPFFADIQIRAYFRWTLYAIGAVLAYRLLHENPETDGILRETAFNVVSVFSGTGFGSADVSAWGDFPILVLIVVGFIGACTASTGCSLKVFRFLVLFEAIRAQLKQLVYPNRVVPLHLDGRRLDSGVVDSVVVMFTAFVVGFGVLTVLLSLSGLEMRTALTAAWTSICNVGPAFGPGVGPTGAMHEFPTLSKWLMILAMLMGRLEMVAVLVLVLPRFWRG</sequence>
<dbReference type="GO" id="GO:0046872">
    <property type="term" value="F:metal ion binding"/>
    <property type="evidence" value="ECO:0007669"/>
    <property type="project" value="UniProtKB-KW"/>
</dbReference>
<protein>
    <recommendedName>
        <fullName evidence="10">Trk system potassium uptake protein</fullName>
    </recommendedName>
</protein>
<proteinExistence type="inferred from homology"/>
<dbReference type="PANTHER" id="PTHR32024:SF3">
    <property type="entry name" value="TRK SYSTEM POTASSIUM UPTAKE PROTEIN"/>
    <property type="match status" value="1"/>
</dbReference>
<evidence type="ECO:0000313" key="14">
    <source>
        <dbReference type="Proteomes" id="UP000244940"/>
    </source>
</evidence>
<comment type="caution">
    <text evidence="13">The sequence shown here is derived from an EMBL/GenBank/DDBJ whole genome shotgun (WGS) entry which is preliminary data.</text>
</comment>
<keyword evidence="2 10" id="KW-0813">Transport</keyword>
<evidence type="ECO:0000256" key="3">
    <source>
        <dbReference type="ARBA" id="ARBA00022475"/>
    </source>
</evidence>
<evidence type="ECO:0000256" key="2">
    <source>
        <dbReference type="ARBA" id="ARBA00022448"/>
    </source>
</evidence>
<evidence type="ECO:0000256" key="11">
    <source>
        <dbReference type="PIRSR" id="PIRSR006247-1"/>
    </source>
</evidence>
<organism evidence="13 14">
    <name type="scientific">Pararhodobacter marinus</name>
    <dbReference type="NCBI Taxonomy" id="2184063"/>
    <lineage>
        <taxon>Bacteria</taxon>
        <taxon>Pseudomonadati</taxon>
        <taxon>Pseudomonadota</taxon>
        <taxon>Alphaproteobacteria</taxon>
        <taxon>Rhodobacterales</taxon>
        <taxon>Paracoccaceae</taxon>
        <taxon>Pararhodobacter</taxon>
    </lineage>
</organism>
<dbReference type="AlphaFoldDB" id="A0A2U2C8A5"/>
<feature type="transmembrane region" description="Helical" evidence="12">
    <location>
        <begin position="40"/>
        <end position="59"/>
    </location>
</feature>
<evidence type="ECO:0000256" key="12">
    <source>
        <dbReference type="SAM" id="Phobius"/>
    </source>
</evidence>
<feature type="binding site" evidence="11">
    <location>
        <position position="112"/>
    </location>
    <ligand>
        <name>K(+)</name>
        <dbReference type="ChEBI" id="CHEBI:29103"/>
    </ligand>
</feature>
<feature type="transmembrane region" description="Helical" evidence="12">
    <location>
        <begin position="273"/>
        <end position="291"/>
    </location>
</feature>
<dbReference type="OrthoDB" id="9810952at2"/>
<evidence type="ECO:0000256" key="1">
    <source>
        <dbReference type="ARBA" id="ARBA00004651"/>
    </source>
</evidence>
<accession>A0A2U2C8A5</accession>
<keyword evidence="7 12" id="KW-1133">Transmembrane helix</keyword>
<feature type="binding site" evidence="11">
    <location>
        <position position="315"/>
    </location>
    <ligand>
        <name>K(+)</name>
        <dbReference type="ChEBI" id="CHEBI:29103"/>
    </ligand>
</feature>
<comment type="similarity">
    <text evidence="10">Belongs to the TrkH potassium transport family.</text>
</comment>
<evidence type="ECO:0000256" key="8">
    <source>
        <dbReference type="ARBA" id="ARBA00023065"/>
    </source>
</evidence>
<dbReference type="InterPro" id="IPR003445">
    <property type="entry name" value="Cat_transpt"/>
</dbReference>
<feature type="transmembrane region" description="Helical" evidence="12">
    <location>
        <begin position="330"/>
        <end position="353"/>
    </location>
</feature>